<keyword evidence="3" id="KW-1185">Reference proteome</keyword>
<name>A0A2V3PJB0_9BACT</name>
<dbReference type="Proteomes" id="UP000247973">
    <property type="component" value="Unassembled WGS sequence"/>
</dbReference>
<dbReference type="Pfam" id="PF12705">
    <property type="entry name" value="PDDEXK_1"/>
    <property type="match status" value="1"/>
</dbReference>
<organism evidence="2 3">
    <name type="scientific">Dysgonomonas alginatilytica</name>
    <dbReference type="NCBI Taxonomy" id="1605892"/>
    <lineage>
        <taxon>Bacteria</taxon>
        <taxon>Pseudomonadati</taxon>
        <taxon>Bacteroidota</taxon>
        <taxon>Bacteroidia</taxon>
        <taxon>Bacteroidales</taxon>
        <taxon>Dysgonomonadaceae</taxon>
        <taxon>Dysgonomonas</taxon>
    </lineage>
</organism>
<dbReference type="InterPro" id="IPR011335">
    <property type="entry name" value="Restrct_endonuc-II-like"/>
</dbReference>
<dbReference type="OrthoDB" id="9762792at2"/>
<dbReference type="InterPro" id="IPR038726">
    <property type="entry name" value="PDDEXK_AddAB-type"/>
</dbReference>
<dbReference type="AlphaFoldDB" id="A0A2V3PJB0"/>
<dbReference type="EMBL" id="QICL01000058">
    <property type="protein sequence ID" value="PXV57118.1"/>
    <property type="molecule type" value="Genomic_DNA"/>
</dbReference>
<dbReference type="InterPro" id="IPR027417">
    <property type="entry name" value="P-loop_NTPase"/>
</dbReference>
<comment type="caution">
    <text evidence="2">The sequence shown here is derived from an EMBL/GenBank/DDBJ whole genome shotgun (WGS) entry which is preliminary data.</text>
</comment>
<gene>
    <name evidence="2" type="ORF">CLV62_1586</name>
</gene>
<dbReference type="RefSeq" id="WP_110312778.1">
    <property type="nucleotide sequence ID" value="NZ_QICL01000058.1"/>
</dbReference>
<reference evidence="2 3" key="1">
    <citation type="submission" date="2018-03" db="EMBL/GenBank/DDBJ databases">
        <title>Genomic Encyclopedia of Archaeal and Bacterial Type Strains, Phase II (KMG-II): from individual species to whole genera.</title>
        <authorList>
            <person name="Goeker M."/>
        </authorList>
    </citation>
    <scope>NUCLEOTIDE SEQUENCE [LARGE SCALE GENOMIC DNA]</scope>
    <source>
        <strain evidence="2 3">DSM 100214</strain>
    </source>
</reference>
<evidence type="ECO:0000313" key="2">
    <source>
        <dbReference type="EMBL" id="PXV57118.1"/>
    </source>
</evidence>
<protein>
    <submittedName>
        <fullName evidence="2">PD-(D/E)XK nuclease superfamily protein</fullName>
    </submittedName>
</protein>
<evidence type="ECO:0000259" key="1">
    <source>
        <dbReference type="Pfam" id="PF12705"/>
    </source>
</evidence>
<dbReference type="Gene3D" id="3.90.320.10">
    <property type="match status" value="1"/>
</dbReference>
<dbReference type="SUPFAM" id="SSF52540">
    <property type="entry name" value="P-loop containing nucleoside triphosphate hydrolases"/>
    <property type="match status" value="1"/>
</dbReference>
<dbReference type="InterPro" id="IPR011604">
    <property type="entry name" value="PDDEXK-like_dom_sf"/>
</dbReference>
<sequence>MIPFLYNVAQAYYKQFGQEVSNFTFVFPNRRAGLFFQKYLSEIARKPIFSPEILTIADLFSRLSGLNTADRIEQLFMLYNIYKRASGSLETFDEFLFWGEMLLNDFDDVDKYMVDAEQLFSNIQDLKEIDAGFSYLTEEQITAIRRFWSSFIPVGESDRKKEFLEMWEVLFELYTSLRNELCENGLAYEGMIFREVAEQAKAKLDLKIPFERIVFVGLNGHSKSEEELLKYLQNRGVADFYWDYSSSLVKDPDNKASFFIDKNKLFFPSQLSLEPEALEMEKPVLEVIGIPSVVGQAKYVHSILKTLIEEEQIMSPDKALKTALVLPDENLLLPTLYSIPEEIDKINVTMGYDLVNSSIAGLMDHVFELQRNIRIVSGNPGYYYRFVLSILNHRYITRVAGDEVVRLRTDIIKYNKILVSVEELSIHPLLSLIFKPLEHWSDTASYLRDILALLERSLSLSRLEKTDDDTSTRSIDMECEFIIEYYKTINKMEDALKNVDAEMSVDTYFKLLKKLIVGITVPFSGEPLSGLQVMGVLETRALDFDNLIMLSMNEGIFPMKKGANSFIPYNLRKGFGLPTYEHQDSIFAYHFYRLINRAKRIYLLYDTRTEGLQGGEVSRYFYQLKHLYPNMFDIRERLAVYEVSSNESISISIPKTPQIIGKLSAFLTGERSLSASSINMYLDCPLQFYFSVVERMQEEDEIAETIEASTFGSIFHSVMEWLYEPLQGKVVTADLLHKMSKDGRLLTEMIERSFAENYFKANKIKRLTGQNFLTGEVLKRYIQKVLATDAKLTPFVYVESEKRIAVNYTLPSGRTVSLKGFIDRIDEVRGHTRIIDYKTGKGVLTFKNMEHLFDKDAKDRPKAVMQVFMYAHLYMLEYPAVVLEPGIYYLRNLFDSSFSPSVEHRPTRTDKDIITNFSGLREEFKEHFESCLEEIFSIDTSFSQTTTGKPCEWCNFTNICKK</sequence>
<feature type="domain" description="PD-(D/E)XK endonuclease-like" evidence="1">
    <location>
        <begin position="672"/>
        <end position="961"/>
    </location>
</feature>
<accession>A0A2V3PJB0</accession>
<dbReference type="SUPFAM" id="SSF52980">
    <property type="entry name" value="Restriction endonuclease-like"/>
    <property type="match status" value="1"/>
</dbReference>
<evidence type="ECO:0000313" key="3">
    <source>
        <dbReference type="Proteomes" id="UP000247973"/>
    </source>
</evidence>
<proteinExistence type="predicted"/>